<evidence type="ECO:0000256" key="2">
    <source>
        <dbReference type="ARBA" id="ARBA00009784"/>
    </source>
</evidence>
<evidence type="ECO:0000256" key="4">
    <source>
        <dbReference type="ARBA" id="ARBA00022692"/>
    </source>
</evidence>
<comment type="caution">
    <text evidence="8">The sequence shown here is derived from an EMBL/GenBank/DDBJ whole genome shotgun (WGS) entry which is preliminary data.</text>
</comment>
<proteinExistence type="inferred from homology"/>
<comment type="similarity">
    <text evidence="2 7">Belongs to the UPF0056 (MarC) family.</text>
</comment>
<dbReference type="GO" id="GO:0005886">
    <property type="term" value="C:plasma membrane"/>
    <property type="evidence" value="ECO:0007669"/>
    <property type="project" value="UniProtKB-SubCell"/>
</dbReference>
<dbReference type="InterPro" id="IPR002771">
    <property type="entry name" value="Multi_antbiot-R_MarC"/>
</dbReference>
<evidence type="ECO:0000256" key="7">
    <source>
        <dbReference type="RuleBase" id="RU362048"/>
    </source>
</evidence>
<dbReference type="PANTHER" id="PTHR33508">
    <property type="entry name" value="UPF0056 MEMBRANE PROTEIN YHCE"/>
    <property type="match status" value="1"/>
</dbReference>
<keyword evidence="6 7" id="KW-0472">Membrane</keyword>
<feature type="transmembrane region" description="Helical" evidence="7">
    <location>
        <begin position="49"/>
        <end position="68"/>
    </location>
</feature>
<accession>A0AAW5P912</accession>
<dbReference type="AlphaFoldDB" id="A0AAW5P912"/>
<name>A0AAW5P912_9BACT</name>
<dbReference type="Proteomes" id="UP001155110">
    <property type="component" value="Unassembled WGS sequence"/>
</dbReference>
<feature type="transmembrane region" description="Helical" evidence="7">
    <location>
        <begin position="12"/>
        <end position="29"/>
    </location>
</feature>
<keyword evidence="3" id="KW-1003">Cell membrane</keyword>
<evidence type="ECO:0000256" key="6">
    <source>
        <dbReference type="ARBA" id="ARBA00023136"/>
    </source>
</evidence>
<dbReference type="EMBL" id="JANTZM010000011">
    <property type="protein sequence ID" value="MCS4158373.1"/>
    <property type="molecule type" value="Genomic_DNA"/>
</dbReference>
<comment type="caution">
    <text evidence="7">Lacks conserved residue(s) required for the propagation of feature annotation.</text>
</comment>
<organism evidence="8 9">
    <name type="scientific">Salinibacter ruber</name>
    <dbReference type="NCBI Taxonomy" id="146919"/>
    <lineage>
        <taxon>Bacteria</taxon>
        <taxon>Pseudomonadati</taxon>
        <taxon>Rhodothermota</taxon>
        <taxon>Rhodothermia</taxon>
        <taxon>Rhodothermales</taxon>
        <taxon>Salinibacteraceae</taxon>
        <taxon>Salinibacter</taxon>
    </lineage>
</organism>
<keyword evidence="5 7" id="KW-1133">Transmembrane helix</keyword>
<evidence type="ECO:0000313" key="8">
    <source>
        <dbReference type="EMBL" id="MCS4158373.1"/>
    </source>
</evidence>
<comment type="subcellular location">
    <subcellularLocation>
        <location evidence="1 7">Cell membrane</location>
        <topology evidence="1 7">Multi-pass membrane protein</topology>
    </subcellularLocation>
</comment>
<protein>
    <recommendedName>
        <fullName evidence="7">UPF0056 membrane protein</fullName>
    </recommendedName>
</protein>
<dbReference type="PANTHER" id="PTHR33508:SF10">
    <property type="entry name" value="UPF0056 INNER MEMBRANE PROTEIN YHGN"/>
    <property type="match status" value="1"/>
</dbReference>
<reference evidence="8" key="1">
    <citation type="submission" date="2022-08" db="EMBL/GenBank/DDBJ databases">
        <title>Genomic Encyclopedia of Type Strains, Phase V (KMG-V): Genome sequencing to study the core and pangenomes of soil and plant-associated prokaryotes.</title>
        <authorList>
            <person name="Whitman W."/>
        </authorList>
    </citation>
    <scope>NUCLEOTIDE SEQUENCE</scope>
    <source>
        <strain evidence="8">SP3002</strain>
    </source>
</reference>
<evidence type="ECO:0000256" key="3">
    <source>
        <dbReference type="ARBA" id="ARBA00022475"/>
    </source>
</evidence>
<dbReference type="Pfam" id="PF01914">
    <property type="entry name" value="MarC"/>
    <property type="match status" value="1"/>
</dbReference>
<evidence type="ECO:0000313" key="9">
    <source>
        <dbReference type="Proteomes" id="UP001155110"/>
    </source>
</evidence>
<keyword evidence="4 7" id="KW-0812">Transmembrane</keyword>
<sequence>MSKDPTRWLEWLAALVGAWAATGVVLLLAPNLSRLLGDRGLVATERLMGMVLTAIASKMVLGGVAEFFGI</sequence>
<evidence type="ECO:0000256" key="1">
    <source>
        <dbReference type="ARBA" id="ARBA00004651"/>
    </source>
</evidence>
<evidence type="ECO:0000256" key="5">
    <source>
        <dbReference type="ARBA" id="ARBA00022989"/>
    </source>
</evidence>
<gene>
    <name evidence="8" type="ORF">GGP99_002345</name>
</gene>